<protein>
    <submittedName>
        <fullName evidence="2">Uncharacterized protein</fullName>
    </submittedName>
</protein>
<comment type="caution">
    <text evidence="2">The sequence shown here is derived from an EMBL/GenBank/DDBJ whole genome shotgun (WGS) entry which is preliminary data.</text>
</comment>
<dbReference type="AlphaFoldDB" id="A0AAN7T4Z7"/>
<evidence type="ECO:0000256" key="1">
    <source>
        <dbReference type="SAM" id="MobiDB-lite"/>
    </source>
</evidence>
<accession>A0AAN7T4Z7</accession>
<evidence type="ECO:0000313" key="3">
    <source>
        <dbReference type="Proteomes" id="UP001309876"/>
    </source>
</evidence>
<feature type="compositionally biased region" description="Basic and acidic residues" evidence="1">
    <location>
        <begin position="129"/>
        <end position="143"/>
    </location>
</feature>
<evidence type="ECO:0000313" key="2">
    <source>
        <dbReference type="EMBL" id="KAK5088407.1"/>
    </source>
</evidence>
<sequence length="225" mass="25409">MRLPLQKTFYFIGVGSAVIWGAGTYRALNLWRTISSTTYPGPQAQDREQDEIAMRQLAVERLQQKGDEKSLKLAAFYKAQIALLPPQSDRRLATERAVMIFRKGRWANADTFAAAEQERGDGGSQGRGTVKDDNDPNVRRKSFDVSAGPFSLAGSASISTRGSDDRVTRDTGKQEEKKRPNDSPLSNEAWEQEIAEMEAQERREKRKLIQEYQSQLRDPADRKND</sequence>
<proteinExistence type="predicted"/>
<feature type="compositionally biased region" description="Basic and acidic residues" evidence="1">
    <location>
        <begin position="162"/>
        <end position="181"/>
    </location>
</feature>
<dbReference type="Proteomes" id="UP001309876">
    <property type="component" value="Unassembled WGS sequence"/>
</dbReference>
<name>A0AAN7T4Z7_9EURO</name>
<feature type="compositionally biased region" description="Basic and acidic residues" evidence="1">
    <location>
        <begin position="199"/>
        <end position="209"/>
    </location>
</feature>
<keyword evidence="3" id="KW-1185">Reference proteome</keyword>
<reference evidence="2 3" key="1">
    <citation type="submission" date="2023-08" db="EMBL/GenBank/DDBJ databases">
        <title>Black Yeasts Isolated from many extreme environments.</title>
        <authorList>
            <person name="Coleine C."/>
            <person name="Stajich J.E."/>
            <person name="Selbmann L."/>
        </authorList>
    </citation>
    <scope>NUCLEOTIDE SEQUENCE [LARGE SCALE GENOMIC DNA]</scope>
    <source>
        <strain evidence="2 3">CCFEE 5910</strain>
    </source>
</reference>
<organism evidence="2 3">
    <name type="scientific">Lithohypha guttulata</name>
    <dbReference type="NCBI Taxonomy" id="1690604"/>
    <lineage>
        <taxon>Eukaryota</taxon>
        <taxon>Fungi</taxon>
        <taxon>Dikarya</taxon>
        <taxon>Ascomycota</taxon>
        <taxon>Pezizomycotina</taxon>
        <taxon>Eurotiomycetes</taxon>
        <taxon>Chaetothyriomycetidae</taxon>
        <taxon>Chaetothyriales</taxon>
        <taxon>Trichomeriaceae</taxon>
        <taxon>Lithohypha</taxon>
    </lineage>
</organism>
<feature type="region of interest" description="Disordered" evidence="1">
    <location>
        <begin position="112"/>
        <end position="225"/>
    </location>
</feature>
<gene>
    <name evidence="2" type="ORF">LTR05_002625</name>
</gene>
<dbReference type="EMBL" id="JAVRRJ010000002">
    <property type="protein sequence ID" value="KAK5088407.1"/>
    <property type="molecule type" value="Genomic_DNA"/>
</dbReference>